<evidence type="ECO:0000256" key="2">
    <source>
        <dbReference type="SAM" id="MobiDB-lite"/>
    </source>
</evidence>
<evidence type="ECO:0000256" key="1">
    <source>
        <dbReference type="PROSITE-ProRule" id="PRU00176"/>
    </source>
</evidence>
<proteinExistence type="predicted"/>
<protein>
    <recommendedName>
        <fullName evidence="3">RRM domain-containing protein</fullName>
    </recommendedName>
</protein>
<dbReference type="InterPro" id="IPR012677">
    <property type="entry name" value="Nucleotide-bd_a/b_plait_sf"/>
</dbReference>
<accession>A0ABU6QP60</accession>
<dbReference type="Pfam" id="PF00076">
    <property type="entry name" value="RRM_1"/>
    <property type="match status" value="1"/>
</dbReference>
<keyword evidence="1" id="KW-0694">RNA-binding</keyword>
<evidence type="ECO:0000259" key="3">
    <source>
        <dbReference type="PROSITE" id="PS50102"/>
    </source>
</evidence>
<dbReference type="Gene3D" id="3.30.70.330">
    <property type="match status" value="1"/>
</dbReference>
<gene>
    <name evidence="4" type="ORF">PIB30_068850</name>
</gene>
<dbReference type="PROSITE" id="PS50102">
    <property type="entry name" value="RRM"/>
    <property type="match status" value="1"/>
</dbReference>
<dbReference type="Proteomes" id="UP001341840">
    <property type="component" value="Unassembled WGS sequence"/>
</dbReference>
<name>A0ABU6QP60_9FABA</name>
<feature type="region of interest" description="Disordered" evidence="2">
    <location>
        <begin position="118"/>
        <end position="145"/>
    </location>
</feature>
<keyword evidence="5" id="KW-1185">Reference proteome</keyword>
<reference evidence="4 5" key="1">
    <citation type="journal article" date="2023" name="Plants (Basel)">
        <title>Bridging the Gap: Combining Genomics and Transcriptomics Approaches to Understand Stylosanthes scabra, an Orphan Legume from the Brazilian Caatinga.</title>
        <authorList>
            <person name="Ferreira-Neto J.R.C."/>
            <person name="da Silva M.D."/>
            <person name="Binneck E."/>
            <person name="de Melo N.F."/>
            <person name="da Silva R.H."/>
            <person name="de Melo A.L.T.M."/>
            <person name="Pandolfi V."/>
            <person name="Bustamante F.O."/>
            <person name="Brasileiro-Vidal A.C."/>
            <person name="Benko-Iseppon A.M."/>
        </authorList>
    </citation>
    <scope>NUCLEOTIDE SEQUENCE [LARGE SCALE GENOMIC DNA]</scope>
    <source>
        <tissue evidence="4">Leaves</tissue>
    </source>
</reference>
<dbReference type="InterPro" id="IPR000504">
    <property type="entry name" value="RRM_dom"/>
</dbReference>
<comment type="caution">
    <text evidence="4">The sequence shown here is derived from an EMBL/GenBank/DDBJ whole genome shotgun (WGS) entry which is preliminary data.</text>
</comment>
<feature type="domain" description="RRM" evidence="3">
    <location>
        <begin position="31"/>
        <end position="109"/>
    </location>
</feature>
<dbReference type="InterPro" id="IPR035979">
    <property type="entry name" value="RBD_domain_sf"/>
</dbReference>
<evidence type="ECO:0000313" key="5">
    <source>
        <dbReference type="Proteomes" id="UP001341840"/>
    </source>
</evidence>
<organism evidence="4 5">
    <name type="scientific">Stylosanthes scabra</name>
    <dbReference type="NCBI Taxonomy" id="79078"/>
    <lineage>
        <taxon>Eukaryota</taxon>
        <taxon>Viridiplantae</taxon>
        <taxon>Streptophyta</taxon>
        <taxon>Embryophyta</taxon>
        <taxon>Tracheophyta</taxon>
        <taxon>Spermatophyta</taxon>
        <taxon>Magnoliopsida</taxon>
        <taxon>eudicotyledons</taxon>
        <taxon>Gunneridae</taxon>
        <taxon>Pentapetalae</taxon>
        <taxon>rosids</taxon>
        <taxon>fabids</taxon>
        <taxon>Fabales</taxon>
        <taxon>Fabaceae</taxon>
        <taxon>Papilionoideae</taxon>
        <taxon>50 kb inversion clade</taxon>
        <taxon>dalbergioids sensu lato</taxon>
        <taxon>Dalbergieae</taxon>
        <taxon>Pterocarpus clade</taxon>
        <taxon>Stylosanthes</taxon>
    </lineage>
</organism>
<dbReference type="CDD" id="cd00590">
    <property type="entry name" value="RRM_SF"/>
    <property type="match status" value="1"/>
</dbReference>
<dbReference type="SUPFAM" id="SSF54928">
    <property type="entry name" value="RNA-binding domain, RBD"/>
    <property type="match status" value="1"/>
</dbReference>
<dbReference type="SMART" id="SM00360">
    <property type="entry name" value="RRM"/>
    <property type="match status" value="1"/>
</dbReference>
<sequence>MSAGGTRLARAERGKHCEGLGPGDWKRTEPYTVFIDNLPEEVNKRALYKEFDKDGYILDVFISKKRRRNSNSVIAFIRYHAYGGAQRAINRLNGKLWLEAKLYVALSKYGRRSDVVKPKMKHDMPPTRRGVPKNMALPQKRRGVG</sequence>
<dbReference type="EMBL" id="JASCZI010000745">
    <property type="protein sequence ID" value="MED6113226.1"/>
    <property type="molecule type" value="Genomic_DNA"/>
</dbReference>
<evidence type="ECO:0000313" key="4">
    <source>
        <dbReference type="EMBL" id="MED6113226.1"/>
    </source>
</evidence>